<gene>
    <name evidence="2" type="ORF">ATM17_23680</name>
</gene>
<proteinExistence type="predicted"/>
<evidence type="ECO:0000313" key="2">
    <source>
        <dbReference type="EMBL" id="AMU92018.1"/>
    </source>
</evidence>
<reference evidence="2 3" key="2">
    <citation type="journal article" date="2016" name="Genome Announc.">
        <title>Complete Genome Sequence of Sphingopyxis macrogoltabida Strain 203N (NBRC 111659), a Polyethylene Glycol Degrader.</title>
        <authorList>
            <person name="Ohtsubo Y."/>
            <person name="Nonoyama S."/>
            <person name="Nagata Y."/>
            <person name="Numata M."/>
            <person name="Tsuchikane K."/>
            <person name="Hosoyama A."/>
            <person name="Yamazoe A."/>
            <person name="Tsuda M."/>
            <person name="Fujita N."/>
            <person name="Kawai F."/>
        </authorList>
    </citation>
    <scope>NUCLEOTIDE SEQUENCE [LARGE SCALE GENOMIC DNA]</scope>
    <source>
        <strain evidence="2 3">203N</strain>
    </source>
</reference>
<dbReference type="Proteomes" id="UP000076088">
    <property type="component" value="Chromosome"/>
</dbReference>
<dbReference type="AlphaFoldDB" id="A0AAC9FGX4"/>
<accession>A0AAC9FGX4</accession>
<evidence type="ECO:0000259" key="1">
    <source>
        <dbReference type="Pfam" id="PF20091"/>
    </source>
</evidence>
<evidence type="ECO:0000313" key="3">
    <source>
        <dbReference type="Proteomes" id="UP000076088"/>
    </source>
</evidence>
<sequence>MTGGQRGQIFGAHADDLAAHGYVEEEYFIAGTADAYAPVGTLGPDGVWTVAAAKQAPFTTRVIVQRPRDAAKFNGTVICEWTNVSAGFEISSAVNQQFWKDGYAYAAISAQRMGLEGTKERALGLKQWDPERYGSLEIAGDSFSYDIFSQVARALGPDRARGGVDPMGGLPVKRLFALGESQSAARLLSYVNAVHRLANVFDAYMIVVAVGRSTEFDDFIYDPAKSLDENNNIRRSRTVQTRVRTDQKVPVLVVNSETETPYFVASRQPDSDWYRFWEVAGSTHASAIGGGRRPDISARDGIPNMAARWPKMVDLFPVLEAAAVGLDRWLSGGAPLGRFDRIEVAGDKPAIQTDAFGNAKGGIRMPEIVAPTVKYITQTNDAAGRLEPFDAATLKAIYPADADYAARIRAAADWAVAAGLILPRHRDAYIAKSAAGPVPYY</sequence>
<feature type="domain" description="Alpha/beta hydrolase" evidence="1">
    <location>
        <begin position="2"/>
        <end position="430"/>
    </location>
</feature>
<dbReference type="InterPro" id="IPR045394">
    <property type="entry name" value="Abhydrolase_dom"/>
</dbReference>
<name>A0AAC9FGX4_SPHMC</name>
<protein>
    <recommendedName>
        <fullName evidence="1">Alpha/beta hydrolase domain-containing protein</fullName>
    </recommendedName>
</protein>
<keyword evidence="3" id="KW-1185">Reference proteome</keyword>
<reference evidence="3" key="1">
    <citation type="submission" date="2015-11" db="EMBL/GenBank/DDBJ databases">
        <title>Complete genome sequence of a polyethylene-glycol degrader Sphingopyxis macrogoltabida 203N (NBRC 111659).</title>
        <authorList>
            <person name="Yoshiyuki O."/>
            <person name="Shouta N."/>
            <person name="Nagata Y."/>
            <person name="Numata M."/>
            <person name="Tsuchikane K."/>
            <person name="Hosoyama A."/>
            <person name="Yamazoe A."/>
            <person name="Tsuda M."/>
            <person name="Fujita N."/>
            <person name="Kawai F."/>
        </authorList>
    </citation>
    <scope>NUCLEOTIDE SEQUENCE [LARGE SCALE GENOMIC DNA]</scope>
    <source>
        <strain evidence="3">203N</strain>
    </source>
</reference>
<organism evidence="2 3">
    <name type="scientific">Sphingopyxis macrogoltabida</name>
    <name type="common">Sphingomonas macrogoltabidus</name>
    <dbReference type="NCBI Taxonomy" id="33050"/>
    <lineage>
        <taxon>Bacteria</taxon>
        <taxon>Pseudomonadati</taxon>
        <taxon>Pseudomonadota</taxon>
        <taxon>Alphaproteobacteria</taxon>
        <taxon>Sphingomonadales</taxon>
        <taxon>Sphingomonadaceae</taxon>
        <taxon>Sphingopyxis</taxon>
    </lineage>
</organism>
<dbReference type="EMBL" id="CP013344">
    <property type="protein sequence ID" value="AMU92018.1"/>
    <property type="molecule type" value="Genomic_DNA"/>
</dbReference>
<dbReference type="Pfam" id="PF20091">
    <property type="entry name" value="Abhydrolase_10"/>
    <property type="match status" value="1"/>
</dbReference>